<protein>
    <recommendedName>
        <fullName evidence="7">EF-hand domain-containing protein</fullName>
    </recommendedName>
</protein>
<dbReference type="Gene3D" id="1.20.1540.10">
    <property type="entry name" value="Rhomboid-like"/>
    <property type="match status" value="1"/>
</dbReference>
<dbReference type="PROSITE" id="PS50222">
    <property type="entry name" value="EF_HAND_2"/>
    <property type="match status" value="1"/>
</dbReference>
<dbReference type="InterPro" id="IPR051739">
    <property type="entry name" value="Rhomboid_IM_Serine_Proteases"/>
</dbReference>
<organism evidence="8 9">
    <name type="scientific">Tigriopus californicus</name>
    <name type="common">Marine copepod</name>
    <dbReference type="NCBI Taxonomy" id="6832"/>
    <lineage>
        <taxon>Eukaryota</taxon>
        <taxon>Metazoa</taxon>
        <taxon>Ecdysozoa</taxon>
        <taxon>Arthropoda</taxon>
        <taxon>Crustacea</taxon>
        <taxon>Multicrustacea</taxon>
        <taxon>Hexanauplia</taxon>
        <taxon>Copepoda</taxon>
        <taxon>Harpacticoida</taxon>
        <taxon>Harpacticidae</taxon>
        <taxon>Tigriopus</taxon>
    </lineage>
</organism>
<evidence type="ECO:0000256" key="6">
    <source>
        <dbReference type="SAM" id="Phobius"/>
    </source>
</evidence>
<feature type="domain" description="EF-hand" evidence="7">
    <location>
        <begin position="112"/>
        <end position="147"/>
    </location>
</feature>
<evidence type="ECO:0000256" key="5">
    <source>
        <dbReference type="ARBA" id="ARBA00023136"/>
    </source>
</evidence>
<comment type="caution">
    <text evidence="8">The sequence shown here is derived from an EMBL/GenBank/DDBJ whole genome shotgun (WGS) entry which is preliminary data.</text>
</comment>
<dbReference type="EMBL" id="VCGU01000009">
    <property type="protein sequence ID" value="TRY70811.1"/>
    <property type="molecule type" value="Genomic_DNA"/>
</dbReference>
<evidence type="ECO:0000313" key="9">
    <source>
        <dbReference type="Proteomes" id="UP000318571"/>
    </source>
</evidence>
<dbReference type="InterPro" id="IPR022764">
    <property type="entry name" value="Peptidase_S54_rhomboid_dom"/>
</dbReference>
<comment type="similarity">
    <text evidence="2">Belongs to the peptidase S54 family.</text>
</comment>
<dbReference type="Pfam" id="PF01694">
    <property type="entry name" value="Rhomboid"/>
    <property type="match status" value="1"/>
</dbReference>
<evidence type="ECO:0000313" key="8">
    <source>
        <dbReference type="EMBL" id="TRY70811.1"/>
    </source>
</evidence>
<dbReference type="AlphaFoldDB" id="A0A553NZE6"/>
<dbReference type="GO" id="GO:0004252">
    <property type="term" value="F:serine-type endopeptidase activity"/>
    <property type="evidence" value="ECO:0007669"/>
    <property type="project" value="InterPro"/>
</dbReference>
<proteinExistence type="inferred from homology"/>
<evidence type="ECO:0000259" key="7">
    <source>
        <dbReference type="PROSITE" id="PS50222"/>
    </source>
</evidence>
<accession>A0A553NZE6</accession>
<dbReference type="InterPro" id="IPR002048">
    <property type="entry name" value="EF_hand_dom"/>
</dbReference>
<feature type="transmembrane region" description="Helical" evidence="6">
    <location>
        <begin position="287"/>
        <end position="311"/>
    </location>
</feature>
<feature type="transmembrane region" description="Helical" evidence="6">
    <location>
        <begin position="174"/>
        <end position="192"/>
    </location>
</feature>
<keyword evidence="4 6" id="KW-1133">Transmembrane helix</keyword>
<dbReference type="GO" id="GO:0016020">
    <property type="term" value="C:membrane"/>
    <property type="evidence" value="ECO:0007669"/>
    <property type="project" value="UniProtKB-SubCell"/>
</dbReference>
<dbReference type="PANTHER" id="PTHR45840:SF8">
    <property type="entry name" value="RHOMBOID PROTEASE"/>
    <property type="match status" value="1"/>
</dbReference>
<gene>
    <name evidence="8" type="ORF">TCAL_10009</name>
</gene>
<evidence type="ECO:0000256" key="3">
    <source>
        <dbReference type="ARBA" id="ARBA00022692"/>
    </source>
</evidence>
<feature type="transmembrane region" description="Helical" evidence="6">
    <location>
        <begin position="227"/>
        <end position="249"/>
    </location>
</feature>
<name>A0A553NZE6_TIGCA</name>
<evidence type="ECO:0000256" key="2">
    <source>
        <dbReference type="ARBA" id="ARBA00009045"/>
    </source>
</evidence>
<dbReference type="GO" id="GO:0005509">
    <property type="term" value="F:calcium ion binding"/>
    <property type="evidence" value="ECO:0007669"/>
    <property type="project" value="InterPro"/>
</dbReference>
<feature type="transmembrane region" description="Helical" evidence="6">
    <location>
        <begin position="394"/>
        <end position="415"/>
    </location>
</feature>
<dbReference type="PANTHER" id="PTHR45840">
    <property type="entry name" value="RHOMBOID-RELATED PROTEIN"/>
    <property type="match status" value="1"/>
</dbReference>
<evidence type="ECO:0000256" key="1">
    <source>
        <dbReference type="ARBA" id="ARBA00004141"/>
    </source>
</evidence>
<dbReference type="InterPro" id="IPR035952">
    <property type="entry name" value="Rhomboid-like_sf"/>
</dbReference>
<keyword evidence="3 6" id="KW-0812">Transmembrane</keyword>
<reference evidence="8 9" key="1">
    <citation type="journal article" date="2018" name="Nat. Ecol. Evol.">
        <title>Genomic signatures of mitonuclear coevolution across populations of Tigriopus californicus.</title>
        <authorList>
            <person name="Barreto F.S."/>
            <person name="Watson E.T."/>
            <person name="Lima T.G."/>
            <person name="Willett C.S."/>
            <person name="Edmands S."/>
            <person name="Li W."/>
            <person name="Burton R.S."/>
        </authorList>
    </citation>
    <scope>NUCLEOTIDE SEQUENCE [LARGE SCALE GENOMIC DNA]</scope>
    <source>
        <strain evidence="8 9">San Diego</strain>
    </source>
</reference>
<sequence length="444" mass="49734">MTQSHEDQVGQHAHPTCSTDLAHLHQLCFPLIQRSLSLQGSGDQVDYGTPLTPLSEGSVPGYDQVDAKGTFKLRDIEKELKENVGRQHLENELGKCDLGGSHSVFCSPGTGLSWTKIREVLKRADKNGDGKAQYGDFLLALQHYRIDSEECGPFKKMVRAFAYVEEFHTFPPPLFISIVTLMELGIFIYHAVHLPRAHGLPMTWEGPVPYCSVLIYNPFRRWEAWRFLTYMFVHIGIGHFVFNIIMQLIVGLPLEMQQEGWVGSLRVAMVYLCGVVAGSLGTSLVDAYTYMAGASGGVYALIAAHLSTLILNWKEDSSIRIKKVIHQPLTRIVRLLFIVLLTVHDLGLAIYVRYYAQEENRTGFMGHLCGAIAGFLVGVFVLDNRRVQRWEVIWQRIAWGIFLALIGAAILWNGVGNLCTNNSFFPPSDFRALDGDSGNCQLYL</sequence>
<dbReference type="SUPFAM" id="SSF144091">
    <property type="entry name" value="Rhomboid-like"/>
    <property type="match status" value="1"/>
</dbReference>
<feature type="transmembrane region" description="Helical" evidence="6">
    <location>
        <begin position="261"/>
        <end position="281"/>
    </location>
</feature>
<feature type="transmembrane region" description="Helical" evidence="6">
    <location>
        <begin position="332"/>
        <end position="352"/>
    </location>
</feature>
<keyword evidence="9" id="KW-1185">Reference proteome</keyword>
<comment type="subcellular location">
    <subcellularLocation>
        <location evidence="1">Membrane</location>
        <topology evidence="1">Multi-pass membrane protein</topology>
    </subcellularLocation>
</comment>
<feature type="transmembrane region" description="Helical" evidence="6">
    <location>
        <begin position="364"/>
        <end position="382"/>
    </location>
</feature>
<dbReference type="Proteomes" id="UP000318571">
    <property type="component" value="Chromosome 9"/>
</dbReference>
<evidence type="ECO:0000256" key="4">
    <source>
        <dbReference type="ARBA" id="ARBA00022989"/>
    </source>
</evidence>
<keyword evidence="5 6" id="KW-0472">Membrane</keyword>